<proteinExistence type="predicted"/>
<organism evidence="3">
    <name type="scientific">West Nile virus</name>
    <name type="common">WNV</name>
    <dbReference type="NCBI Taxonomy" id="11082"/>
    <lineage>
        <taxon>Viruses</taxon>
        <taxon>Riboviria</taxon>
        <taxon>Orthornavirae</taxon>
        <taxon>Kitrinoviricota</taxon>
        <taxon>Flasuviricetes</taxon>
        <taxon>Amarillovirales</taxon>
        <taxon>Flaviviridae</taxon>
        <taxon>Orthoflavivirus</taxon>
        <taxon>Orthoflavivirus nilense</taxon>
    </lineage>
</organism>
<feature type="domain" description="Capsid protein C flavivirus" evidence="2">
    <location>
        <begin position="1"/>
        <end position="78"/>
    </location>
</feature>
<organismHost>
    <name type="scientific">Mimomyia</name>
    <dbReference type="NCBI Taxonomy" id="308737"/>
</organismHost>
<protein>
    <submittedName>
        <fullName evidence="3">Polyprotein</fullName>
    </submittedName>
</protein>
<organismHost>
    <name type="scientific">Equus caballus</name>
    <name type="common">Horse</name>
    <dbReference type="NCBI Taxonomy" id="9796"/>
</organismHost>
<organismHost>
    <name type="scientific">Homo sapiens</name>
    <name type="common">Human</name>
    <dbReference type="NCBI Taxonomy" id="9606"/>
</organismHost>
<evidence type="ECO:0000256" key="1">
    <source>
        <dbReference type="SAM" id="Phobius"/>
    </source>
</evidence>
<organismHost>
    <name type="scientific">Amblyomma variegatum</name>
    <name type="common">Tropical bont tick</name>
    <dbReference type="NCBI Taxonomy" id="34610"/>
</organismHost>
<dbReference type="SUPFAM" id="SSF101257">
    <property type="entry name" value="Flavivirus capsid protein C"/>
    <property type="match status" value="1"/>
</dbReference>
<organismHost>
    <name type="scientific">Alligator</name>
    <dbReference type="NCBI Taxonomy" id="8495"/>
</organismHost>
<organismHost>
    <name type="scientific">Ovis aries</name>
    <name type="common">Sheep</name>
    <dbReference type="NCBI Taxonomy" id="9940"/>
</organismHost>
<dbReference type="Gene3D" id="1.10.10.930">
    <property type="match status" value="1"/>
</dbReference>
<organismHost>
    <name type="scientific">Hyalomma marginatum</name>
    <dbReference type="NCBI Taxonomy" id="34627"/>
</organismHost>
<dbReference type="Pfam" id="PF01003">
    <property type="entry name" value="Flavi_capsid"/>
    <property type="match status" value="1"/>
</dbReference>
<dbReference type="EMBL" id="HM138737">
    <property type="protein sequence ID" value="ADJ67625.1"/>
    <property type="molecule type" value="Genomic_RNA"/>
</dbReference>
<organismHost>
    <name type="scientific">Rhipicephalus</name>
    <dbReference type="NCBI Taxonomy" id="34630"/>
</organismHost>
<keyword evidence="1" id="KW-0472">Membrane</keyword>
<dbReference type="InterPro" id="IPR001122">
    <property type="entry name" value="Flavi_capsidC"/>
</dbReference>
<accession>D9IFG5</accession>
<organismHost>
    <name type="scientific">Sciurus niger</name>
    <name type="common">Eastern fox squirrel</name>
    <dbReference type="NCBI Taxonomy" id="34861"/>
</organismHost>
<evidence type="ECO:0000313" key="3">
    <source>
        <dbReference type="EMBL" id="ADJ67625.1"/>
    </source>
</evidence>
<organismHost>
    <name type="scientific">Mansonia uniformis</name>
    <dbReference type="NCBI Taxonomy" id="308735"/>
</organismHost>
<dbReference type="GO" id="GO:0019028">
    <property type="term" value="C:viral capsid"/>
    <property type="evidence" value="ECO:0007669"/>
    <property type="project" value="InterPro"/>
</dbReference>
<name>D9IFG5_WNV</name>
<sequence length="128" mass="14271">FVLALLAFFRFTAIAPTRAVLDRWRGVNKQTAMKHLLSFKKELGTLTSAINRRSSKQKKRGGKTGIAVMIGLIASVGAVTLSNFQGKVMMTVNATDVTDVITFQQLLERIYALSEQWMWDTCVMTLSL</sequence>
<organismHost>
    <name type="scientific">Culex</name>
    <dbReference type="NCBI Taxonomy" id="53527"/>
</organismHost>
<reference evidence="3" key="1">
    <citation type="submission" date="2010-04" db="EMBL/GenBank/DDBJ databases">
        <title>Evidence of simultaneous circulation of West Nile virus and Usutu virus in mosquitoes sampled in Emilia-Romagna region in 2009.</title>
        <authorList>
            <person name="Calzolari M."/>
            <person name="Bonilauri P."/>
            <person name="Barbieri I."/>
        </authorList>
    </citation>
    <scope>NUCLEOTIDE SEQUENCE</scope>
    <source>
        <strain evidence="3">WN-MO-m3/2009</strain>
    </source>
</reference>
<dbReference type="GO" id="GO:0005198">
    <property type="term" value="F:structural molecule activity"/>
    <property type="evidence" value="ECO:0007669"/>
    <property type="project" value="InterPro"/>
</dbReference>
<evidence type="ECO:0000259" key="2">
    <source>
        <dbReference type="Pfam" id="PF01003"/>
    </source>
</evidence>
<organismHost>
    <name type="scientific">Aves</name>
    <name type="common">birds</name>
    <dbReference type="NCBI Taxonomy" id="8782"/>
</organismHost>
<keyword evidence="1" id="KW-0812">Transmembrane</keyword>
<feature type="non-terminal residue" evidence="3">
    <location>
        <position position="128"/>
    </location>
</feature>
<dbReference type="InterPro" id="IPR037172">
    <property type="entry name" value="Flavi_capsidC_sf"/>
</dbReference>
<keyword evidence="1" id="KW-1133">Transmembrane helix</keyword>
<feature type="transmembrane region" description="Helical" evidence="1">
    <location>
        <begin position="64"/>
        <end position="84"/>
    </location>
</feature>
<organismHost>
    <name type="scientific">Aedes</name>
    <dbReference type="NCBI Taxonomy" id="7158"/>
</organismHost>
<feature type="non-terminal residue" evidence="3">
    <location>
        <position position="1"/>
    </location>
</feature>